<dbReference type="SMART" id="SM00382">
    <property type="entry name" value="AAA"/>
    <property type="match status" value="1"/>
</dbReference>
<dbReference type="PRINTS" id="PR00300">
    <property type="entry name" value="CLPPROTEASEA"/>
</dbReference>
<dbReference type="NCBIfam" id="TIGR02397">
    <property type="entry name" value="dnaX_nterm"/>
    <property type="match status" value="1"/>
</dbReference>
<dbReference type="Proteomes" id="UP000633418">
    <property type="component" value="Chromosome"/>
</dbReference>
<dbReference type="GO" id="GO:0003677">
    <property type="term" value="F:DNA binding"/>
    <property type="evidence" value="ECO:0007669"/>
    <property type="project" value="InterPro"/>
</dbReference>
<evidence type="ECO:0000256" key="10">
    <source>
        <dbReference type="ARBA" id="ARBA00049244"/>
    </source>
</evidence>
<dbReference type="FunFam" id="1.20.272.10:FF:000003">
    <property type="entry name" value="DNA polymerase III subunit gamma/tau"/>
    <property type="match status" value="1"/>
</dbReference>
<dbReference type="GO" id="GO:0009360">
    <property type="term" value="C:DNA polymerase III complex"/>
    <property type="evidence" value="ECO:0007669"/>
    <property type="project" value="InterPro"/>
</dbReference>
<dbReference type="PANTHER" id="PTHR11669">
    <property type="entry name" value="REPLICATION FACTOR C / DNA POLYMERASE III GAMMA-TAU SUBUNIT"/>
    <property type="match status" value="1"/>
</dbReference>
<sequence>MSYQVLARKWRPRSFREMVGQTHVLKALINALDNQRLHHAYLFTGTRGVGKTTIARIIAKCLNCETGITSTPCGTCSVCREIDEGRFVDLIEIDAASRTKVEDTRELLDNVQYAPSRGRFKVYLIDEVHMLSTHSFNALLKTLEEPPPYVKFILATTDPQKLPATILSRCLQFSLKNMSPERVVEHLTHVLGAENVPFEEDALWLLGRAADGSMRDAMSLTDQAIAFGEGRVLAADVRAMLGTLDHGQVYGVLQALLEGDARALLEAVRDLAEQGPDWSGVLSEMLNVLHRVAIAQALPEAVDNGQGDRDRVLALAQALPAEDVQFYYQMGLIGRRDLPLAPDPRGGFEMVLLRMLAFRPADADDAPKPILKPVGISQATADPATPVVATAAVVAPPVEPIVAPAPPQLAEPAPAPVVQAPVPAEPTAPEPPEPVAVEEVVDLPWEEPVAAPAPVAVEPQPEPNPPAPPPVAEPSSFQPDDEVPPFDPSAYSPAGMERDDEPPSDEDYYSPDSDPAGFSYLDELAEHVQEEVPAKVPEPLPAAQPATGLALQWLELFPQLPVSGMTGNIAANCTLIAAEGDAWLLHLDPGQGALFNATQQRRLNDALNQLLGRSINLNIELIRPEQETPAQAAARKRADRQRDAEVSIEQDPLIQQMIRQFGATVRQDTIEPVDALVSQGQ</sequence>
<reference evidence="14 15" key="1">
    <citation type="journal article" date="2020" name="Microorganisms">
        <title>Reliable Identification of Environmental Pseudomonas Isolates Using the rpoD Gene.</title>
        <authorList>
            <consortium name="The Broad Institute Genome Sequencing Platform"/>
            <person name="Girard L."/>
            <person name="Lood C."/>
            <person name="Rokni-Zadeh H."/>
            <person name="van Noort V."/>
            <person name="Lavigne R."/>
            <person name="De Mot R."/>
        </authorList>
    </citation>
    <scope>NUCLEOTIDE SEQUENCE [LARGE SCALE GENOMIC DNA]</scope>
    <source>
        <strain evidence="14 15">RW9S1A</strain>
    </source>
</reference>
<dbReference type="AlphaFoldDB" id="A0A9E6PTF9"/>
<dbReference type="EMBL" id="CP077095">
    <property type="protein sequence ID" value="QXI36976.1"/>
    <property type="molecule type" value="Genomic_DNA"/>
</dbReference>
<keyword evidence="2 11" id="KW-0808">Transferase</keyword>
<keyword evidence="5" id="KW-0479">Metal-binding</keyword>
<dbReference type="FunFam" id="1.10.8.60:FF:000013">
    <property type="entry name" value="DNA polymerase III subunit gamma/tau"/>
    <property type="match status" value="1"/>
</dbReference>
<evidence type="ECO:0000313" key="15">
    <source>
        <dbReference type="Proteomes" id="UP000633418"/>
    </source>
</evidence>
<feature type="region of interest" description="Disordered" evidence="12">
    <location>
        <begin position="627"/>
        <end position="646"/>
    </location>
</feature>
<dbReference type="InterPro" id="IPR027417">
    <property type="entry name" value="P-loop_NTPase"/>
</dbReference>
<dbReference type="EC" id="2.7.7.7" evidence="11"/>
<dbReference type="KEGG" id="pxn:HU772_016670"/>
<comment type="similarity">
    <text evidence="1 11">Belongs to the DnaX/STICHEL family.</text>
</comment>
<keyword evidence="8 11" id="KW-0067">ATP-binding</keyword>
<feature type="compositionally biased region" description="Acidic residues" evidence="12">
    <location>
        <begin position="498"/>
        <end position="509"/>
    </location>
</feature>
<dbReference type="Pfam" id="PF13177">
    <property type="entry name" value="DNA_pol3_delta2"/>
    <property type="match status" value="1"/>
</dbReference>
<evidence type="ECO:0000256" key="3">
    <source>
        <dbReference type="ARBA" id="ARBA00022695"/>
    </source>
</evidence>
<dbReference type="SUPFAM" id="SSF52540">
    <property type="entry name" value="P-loop containing nucleoside triphosphate hydrolases"/>
    <property type="match status" value="1"/>
</dbReference>
<name>A0A9E6PTF9_9PSED</name>
<evidence type="ECO:0000313" key="14">
    <source>
        <dbReference type="EMBL" id="QXI36976.1"/>
    </source>
</evidence>
<comment type="catalytic activity">
    <reaction evidence="10 11">
        <text>DNA(n) + a 2'-deoxyribonucleoside 5'-triphosphate = DNA(n+1) + diphosphate</text>
        <dbReference type="Rhea" id="RHEA:22508"/>
        <dbReference type="Rhea" id="RHEA-COMP:17339"/>
        <dbReference type="Rhea" id="RHEA-COMP:17340"/>
        <dbReference type="ChEBI" id="CHEBI:33019"/>
        <dbReference type="ChEBI" id="CHEBI:61560"/>
        <dbReference type="ChEBI" id="CHEBI:173112"/>
        <dbReference type="EC" id="2.7.7.7"/>
    </reaction>
</comment>
<evidence type="ECO:0000256" key="9">
    <source>
        <dbReference type="ARBA" id="ARBA00022932"/>
    </source>
</evidence>
<keyword evidence="15" id="KW-1185">Reference proteome</keyword>
<organism evidence="14 15">
    <name type="scientific">Pseudomonas xantholysinigenes</name>
    <dbReference type="NCBI Taxonomy" id="2745490"/>
    <lineage>
        <taxon>Bacteria</taxon>
        <taxon>Pseudomonadati</taxon>
        <taxon>Pseudomonadota</taxon>
        <taxon>Gammaproteobacteria</taxon>
        <taxon>Pseudomonadales</taxon>
        <taxon>Pseudomonadaceae</taxon>
        <taxon>Pseudomonas</taxon>
    </lineage>
</organism>
<dbReference type="NCBIfam" id="NF004046">
    <property type="entry name" value="PRK05563.1"/>
    <property type="match status" value="1"/>
</dbReference>
<evidence type="ECO:0000256" key="12">
    <source>
        <dbReference type="SAM" id="MobiDB-lite"/>
    </source>
</evidence>
<keyword evidence="9 11" id="KW-0239">DNA-directed DNA polymerase</keyword>
<comment type="subunit">
    <text evidence="11">DNA polymerase III contains a core (composed of alpha, epsilon and theta chains) that associates with a tau subunit. This core dimerizes to form the POLIII' complex. PolIII' associates with the gamma complex (composed of gamma, delta, delta', psi and chi chains) and with the beta chain to form the complete DNA polymerase III complex.</text>
</comment>
<gene>
    <name evidence="11 14" type="primary">dnaX</name>
    <name evidence="14" type="ORF">HU772_016670</name>
</gene>
<dbReference type="Gene3D" id="3.40.50.300">
    <property type="entry name" value="P-loop containing nucleotide triphosphate hydrolases"/>
    <property type="match status" value="1"/>
</dbReference>
<dbReference type="GO" id="GO:0046872">
    <property type="term" value="F:metal ion binding"/>
    <property type="evidence" value="ECO:0007669"/>
    <property type="project" value="UniProtKB-KW"/>
</dbReference>
<dbReference type="GO" id="GO:0003887">
    <property type="term" value="F:DNA-directed DNA polymerase activity"/>
    <property type="evidence" value="ECO:0007669"/>
    <property type="project" value="UniProtKB-KW"/>
</dbReference>
<dbReference type="PANTHER" id="PTHR11669:SF0">
    <property type="entry name" value="PROTEIN STICHEL-LIKE 2"/>
    <property type="match status" value="1"/>
</dbReference>
<keyword evidence="6 11" id="KW-0547">Nucleotide-binding</keyword>
<dbReference type="InterPro" id="IPR001270">
    <property type="entry name" value="ClpA/B"/>
</dbReference>
<dbReference type="NCBIfam" id="NF005942">
    <property type="entry name" value="PRK07994.1"/>
    <property type="match status" value="1"/>
</dbReference>
<feature type="compositionally biased region" description="Pro residues" evidence="12">
    <location>
        <begin position="460"/>
        <end position="472"/>
    </location>
</feature>
<keyword evidence="7" id="KW-0862">Zinc</keyword>
<evidence type="ECO:0000256" key="4">
    <source>
        <dbReference type="ARBA" id="ARBA00022705"/>
    </source>
</evidence>
<dbReference type="SUPFAM" id="SSF48019">
    <property type="entry name" value="post-AAA+ oligomerization domain-like"/>
    <property type="match status" value="1"/>
</dbReference>
<dbReference type="InterPro" id="IPR012763">
    <property type="entry name" value="DNA_pol_III_sug/sutau_N"/>
</dbReference>
<evidence type="ECO:0000256" key="5">
    <source>
        <dbReference type="ARBA" id="ARBA00022723"/>
    </source>
</evidence>
<dbReference type="InterPro" id="IPR008921">
    <property type="entry name" value="DNA_pol3_clamp-load_cplx_C"/>
</dbReference>
<dbReference type="Gene3D" id="1.20.272.10">
    <property type="match status" value="1"/>
</dbReference>
<evidence type="ECO:0000259" key="13">
    <source>
        <dbReference type="SMART" id="SM00382"/>
    </source>
</evidence>
<dbReference type="InterPro" id="IPR038249">
    <property type="entry name" value="PolIII_tau_V_sf"/>
</dbReference>
<dbReference type="CDD" id="cd18137">
    <property type="entry name" value="HLD_clamp_pol_III_gamma_tau"/>
    <property type="match status" value="1"/>
</dbReference>
<dbReference type="GO" id="GO:0006261">
    <property type="term" value="P:DNA-templated DNA replication"/>
    <property type="evidence" value="ECO:0007669"/>
    <property type="project" value="TreeGrafter"/>
</dbReference>
<dbReference type="InterPro" id="IPR022754">
    <property type="entry name" value="DNA_pol_III_gamma-3"/>
</dbReference>
<keyword evidence="4 11" id="KW-0235">DNA replication</keyword>
<evidence type="ECO:0000256" key="11">
    <source>
        <dbReference type="RuleBase" id="RU364063"/>
    </source>
</evidence>
<dbReference type="CDD" id="cd00009">
    <property type="entry name" value="AAA"/>
    <property type="match status" value="1"/>
</dbReference>
<evidence type="ECO:0000256" key="6">
    <source>
        <dbReference type="ARBA" id="ARBA00022741"/>
    </source>
</evidence>
<evidence type="ECO:0000256" key="8">
    <source>
        <dbReference type="ARBA" id="ARBA00022840"/>
    </source>
</evidence>
<comment type="function">
    <text evidence="11">DNA polymerase III is a complex, multichain enzyme responsible for most of the replicative synthesis in bacteria. This DNA polymerase also exhibits 3' to 5' exonuclease activity.</text>
</comment>
<evidence type="ECO:0000256" key="1">
    <source>
        <dbReference type="ARBA" id="ARBA00006360"/>
    </source>
</evidence>
<dbReference type="InterPro" id="IPR003593">
    <property type="entry name" value="AAA+_ATPase"/>
</dbReference>
<dbReference type="InterPro" id="IPR045085">
    <property type="entry name" value="HLD_clamp_pol_III_gamma_tau"/>
</dbReference>
<evidence type="ECO:0000256" key="2">
    <source>
        <dbReference type="ARBA" id="ARBA00022679"/>
    </source>
</evidence>
<feature type="domain" description="AAA+ ATPase" evidence="13">
    <location>
        <begin position="37"/>
        <end position="179"/>
    </location>
</feature>
<accession>A0A9E6PTF9</accession>
<dbReference type="RefSeq" id="WP_186661111.1">
    <property type="nucleotide sequence ID" value="NZ_CP077095.1"/>
</dbReference>
<evidence type="ECO:0000256" key="7">
    <source>
        <dbReference type="ARBA" id="ARBA00022833"/>
    </source>
</evidence>
<protein>
    <recommendedName>
        <fullName evidence="11">DNA polymerase III subunit gamma/tau</fullName>
        <ecNumber evidence="11">2.7.7.7</ecNumber>
    </recommendedName>
</protein>
<keyword evidence="3 11" id="KW-0548">Nucleotidyltransferase</keyword>
<dbReference type="Pfam" id="PF22608">
    <property type="entry name" value="DNAX_ATPase_lid"/>
    <property type="match status" value="1"/>
</dbReference>
<proteinExistence type="inferred from homology"/>
<dbReference type="GO" id="GO:0005524">
    <property type="term" value="F:ATP binding"/>
    <property type="evidence" value="ECO:0007669"/>
    <property type="project" value="UniProtKB-KW"/>
</dbReference>
<dbReference type="Pfam" id="PF12169">
    <property type="entry name" value="DNA_pol3_gamma3"/>
    <property type="match status" value="1"/>
</dbReference>
<dbReference type="Pfam" id="PF12170">
    <property type="entry name" value="DNA_pol3_tau_5"/>
    <property type="match status" value="1"/>
</dbReference>
<feature type="region of interest" description="Disordered" evidence="12">
    <location>
        <begin position="455"/>
        <end position="518"/>
    </location>
</feature>
<reference evidence="14 15" key="2">
    <citation type="journal article" date="2021" name="Microorganisms">
        <title>The Ever-Expanding Pseudomonas Genus: Description of 43 New Species and Partition of the Pseudomonas putida Group.</title>
        <authorList>
            <person name="Girard L."/>
            <person name="Lood C."/>
            <person name="Hofte M."/>
            <person name="Vandamme P."/>
            <person name="Rokni-Zadeh H."/>
            <person name="van Noort V."/>
            <person name="Lavigne R."/>
            <person name="De Mot R."/>
        </authorList>
    </citation>
    <scope>NUCLEOTIDE SEQUENCE [LARGE SCALE GENOMIC DNA]</scope>
    <source>
        <strain evidence="14 15">RW9S1A</strain>
    </source>
</reference>
<dbReference type="FunFam" id="3.40.50.300:FF:000014">
    <property type="entry name" value="DNA polymerase III subunit gamma/tau"/>
    <property type="match status" value="1"/>
</dbReference>
<dbReference type="Gene3D" id="1.10.8.60">
    <property type="match status" value="1"/>
</dbReference>
<dbReference type="InterPro" id="IPR021029">
    <property type="entry name" value="DNA_pol_III_tau_dom-5"/>
</dbReference>
<dbReference type="InterPro" id="IPR050238">
    <property type="entry name" value="DNA_Rep/Repair_Clamp_Loader"/>
</dbReference>
<dbReference type="Gene3D" id="3.30.300.150">
    <property type="entry name" value="DNA polymerase III, tau subunit, domain V"/>
    <property type="match status" value="1"/>
</dbReference>